<reference evidence="1 2" key="1">
    <citation type="submission" date="2021-03" db="EMBL/GenBank/DDBJ databases">
        <title>The complete genome sequence of Acetobacter sacchari TBRC 11175.</title>
        <authorList>
            <person name="Charoenyingcharoen P."/>
            <person name="Yukphan P."/>
        </authorList>
    </citation>
    <scope>NUCLEOTIDE SEQUENCE [LARGE SCALE GENOMIC DNA]</scope>
    <source>
        <strain evidence="1 2">TBRC 11175</strain>
    </source>
</reference>
<keyword evidence="2" id="KW-1185">Reference proteome</keyword>
<sequence length="69" mass="8013">MTELDRLKRISNAVYLGRRNVAERCDASASKDYRQACVDISDEFSALEQMLWRMIEEVKHPQRTLEPAA</sequence>
<comment type="caution">
    <text evidence="1">The sequence shown here is derived from an EMBL/GenBank/DDBJ whole genome shotgun (WGS) entry which is preliminary data.</text>
</comment>
<protein>
    <recommendedName>
        <fullName evidence="3">Nucleotidyltransferase</fullName>
    </recommendedName>
</protein>
<dbReference type="EMBL" id="JAFVMF010000048">
    <property type="protein sequence ID" value="MBO1362080.1"/>
    <property type="molecule type" value="Genomic_DNA"/>
</dbReference>
<gene>
    <name evidence="1" type="ORF">J2D73_20085</name>
</gene>
<evidence type="ECO:0000313" key="2">
    <source>
        <dbReference type="Proteomes" id="UP000664771"/>
    </source>
</evidence>
<dbReference type="Proteomes" id="UP000664771">
    <property type="component" value="Unassembled WGS sequence"/>
</dbReference>
<organism evidence="1 2">
    <name type="scientific">Acetobacter sacchari</name>
    <dbReference type="NCBI Taxonomy" id="2661687"/>
    <lineage>
        <taxon>Bacteria</taxon>
        <taxon>Pseudomonadati</taxon>
        <taxon>Pseudomonadota</taxon>
        <taxon>Alphaproteobacteria</taxon>
        <taxon>Acetobacterales</taxon>
        <taxon>Acetobacteraceae</taxon>
        <taxon>Acetobacter</taxon>
    </lineage>
</organism>
<evidence type="ECO:0008006" key="3">
    <source>
        <dbReference type="Google" id="ProtNLM"/>
    </source>
</evidence>
<evidence type="ECO:0000313" key="1">
    <source>
        <dbReference type="EMBL" id="MBO1362080.1"/>
    </source>
</evidence>
<dbReference type="RefSeq" id="WP_207884179.1">
    <property type="nucleotide sequence ID" value="NZ_JAFVMF010000048.1"/>
</dbReference>
<proteinExistence type="predicted"/>
<name>A0ABS3M1S5_9PROT</name>
<accession>A0ABS3M1S5</accession>